<dbReference type="RefSeq" id="XP_003172530.1">
    <property type="nucleotide sequence ID" value="XM_003172482.1"/>
</dbReference>
<dbReference type="VEuPathDB" id="FungiDB:MGYG_05121"/>
<dbReference type="OrthoDB" id="310217at2759"/>
<reference evidence="2" key="1">
    <citation type="journal article" date="2012" name="MBio">
        <title>Comparative genome analysis of Trichophyton rubrum and related dermatophytes reveals candidate genes involved in infection.</title>
        <authorList>
            <person name="Martinez D.A."/>
            <person name="Oliver B.G."/>
            <person name="Graeser Y."/>
            <person name="Goldberg J.M."/>
            <person name="Li W."/>
            <person name="Martinez-Rossi N.M."/>
            <person name="Monod M."/>
            <person name="Shelest E."/>
            <person name="Barton R.C."/>
            <person name="Birch E."/>
            <person name="Brakhage A.A."/>
            <person name="Chen Z."/>
            <person name="Gurr S.J."/>
            <person name="Heiman D."/>
            <person name="Heitman J."/>
            <person name="Kosti I."/>
            <person name="Rossi A."/>
            <person name="Saif S."/>
            <person name="Samalova M."/>
            <person name="Saunders C.W."/>
            <person name="Shea T."/>
            <person name="Summerbell R.C."/>
            <person name="Xu J."/>
            <person name="Young S."/>
            <person name="Zeng Q."/>
            <person name="Birren B.W."/>
            <person name="Cuomo C.A."/>
            <person name="White T.C."/>
        </authorList>
    </citation>
    <scope>NUCLEOTIDE SEQUENCE [LARGE SCALE GENOMIC DNA]</scope>
    <source>
        <strain evidence="2">ATCC MYA-4604 / CBS 118893</strain>
    </source>
</reference>
<evidence type="ECO:0000313" key="2">
    <source>
        <dbReference type="Proteomes" id="UP000002669"/>
    </source>
</evidence>
<dbReference type="STRING" id="535722.E4UYF6"/>
<name>E4UYF6_ARTGP</name>
<dbReference type="eggNOG" id="KOG0591">
    <property type="taxonomic scope" value="Eukaryota"/>
</dbReference>
<dbReference type="EMBL" id="DS989825">
    <property type="protein sequence ID" value="EFR02119.1"/>
    <property type="molecule type" value="Genomic_DNA"/>
</dbReference>
<organism evidence="2">
    <name type="scientific">Arthroderma gypseum (strain ATCC MYA-4604 / CBS 118893)</name>
    <name type="common">Microsporum gypseum</name>
    <dbReference type="NCBI Taxonomy" id="535722"/>
    <lineage>
        <taxon>Eukaryota</taxon>
        <taxon>Fungi</taxon>
        <taxon>Dikarya</taxon>
        <taxon>Ascomycota</taxon>
        <taxon>Pezizomycotina</taxon>
        <taxon>Eurotiomycetes</taxon>
        <taxon>Eurotiomycetidae</taxon>
        <taxon>Onygenales</taxon>
        <taxon>Arthrodermataceae</taxon>
        <taxon>Nannizzia</taxon>
    </lineage>
</organism>
<gene>
    <name evidence="1" type="ORF">MGYG_05121</name>
</gene>
<protein>
    <submittedName>
        <fullName evidence="1">Uncharacterized protein</fullName>
    </submittedName>
</protein>
<sequence length="386" mass="43207">MNHVLLTSQTVYKSNSSSCNFFRGISALSVLWESVLTFAQAVCCCLSLATGSSLSSQPVLLSQRIALSLASSYHHILAASISLPVTPIFFKLPSHRLGKGYPLKELSTKIEELELLLNVFFAKMQSSSQSTPSDRARREVESEAFRARLQSVQALEGAYPEFEEIVHHNLEHRYNVVIELLPQKEGSNKSVDIVKRKHDGYVCIRKSFYVWGKAKPRRWLREVKALRNAAQVYTLRRTTISKGRPRGRGPSLKGVRTAIIPGELDEHTPSRLYRDGGGDSLVGSICPEVDAKYQGYVEEGDAKSKKILHQLFENKPINSFAKGKKSHGWLAPGRLLFLKIHMYPTCQVEFVVSPLSITPKAIIPPKLGRHYAANAQQEKKLVIQEL</sequence>
<dbReference type="HOGENOM" id="CLU_715650_0_0_1"/>
<dbReference type="Proteomes" id="UP000002669">
    <property type="component" value="Unassembled WGS sequence"/>
</dbReference>
<dbReference type="InParanoid" id="E4UYF6"/>
<keyword evidence="2" id="KW-1185">Reference proteome</keyword>
<proteinExistence type="predicted"/>
<evidence type="ECO:0000313" key="1">
    <source>
        <dbReference type="EMBL" id="EFR02119.1"/>
    </source>
</evidence>
<dbReference type="AlphaFoldDB" id="E4UYF6"/>
<dbReference type="GeneID" id="10027802"/>
<accession>E4UYF6</accession>